<comment type="function">
    <text evidence="6">Synthesizes nicotianamine, a polyamine which serves as a sensor for the physiological iron status within the plant, and/or might be involved in the transport of iron.</text>
</comment>
<sequence length="328" mass="36086">MGVQEENMSVQEQEEENTLVQKVFDLYHSISNLPTLKPSKETNNLFTQLVHLCIPPSPIDVSRLPKPASDMRSRLIRLCGEAEGLLESHYATLLASHANPLDHLHLFPYHSNYLKLSLLEHTILTTHTTTTPTSIAFIGSGPLPLTSIILATHHLTRARFHNYDIDAAANAKAARLVRADPDLRARMTFRTADVMEVGARELRAHDVVFLAALVGMSEGEKEGVLEHLGRNMAPGALLMLRSARGARAFLYPVVEAGMVGDRLWGGFEVLSVYHPEDEVINSVVVARRCAVGVGVVVRPSTCKCMEIGHMVGHGGLMEELPLEEQQPS</sequence>
<evidence type="ECO:0000313" key="8">
    <source>
        <dbReference type="Proteomes" id="UP001180020"/>
    </source>
</evidence>
<dbReference type="InterPro" id="IPR004298">
    <property type="entry name" value="Nicotian_synth"/>
</dbReference>
<evidence type="ECO:0000256" key="6">
    <source>
        <dbReference type="RuleBase" id="RU368095"/>
    </source>
</evidence>
<reference evidence="7" key="1">
    <citation type="journal article" date="2023" name="Nat. Commun.">
        <title>Diploid and tetraploid genomes of Acorus and the evolution of monocots.</title>
        <authorList>
            <person name="Ma L."/>
            <person name="Liu K.W."/>
            <person name="Li Z."/>
            <person name="Hsiao Y.Y."/>
            <person name="Qi Y."/>
            <person name="Fu T."/>
            <person name="Tang G.D."/>
            <person name="Zhang D."/>
            <person name="Sun W.H."/>
            <person name="Liu D.K."/>
            <person name="Li Y."/>
            <person name="Chen G.Z."/>
            <person name="Liu X.D."/>
            <person name="Liao X.Y."/>
            <person name="Jiang Y.T."/>
            <person name="Yu X."/>
            <person name="Hao Y."/>
            <person name="Huang J."/>
            <person name="Zhao X.W."/>
            <person name="Ke S."/>
            <person name="Chen Y.Y."/>
            <person name="Wu W.L."/>
            <person name="Hsu J.L."/>
            <person name="Lin Y.F."/>
            <person name="Huang M.D."/>
            <person name="Li C.Y."/>
            <person name="Huang L."/>
            <person name="Wang Z.W."/>
            <person name="Zhao X."/>
            <person name="Zhong W.Y."/>
            <person name="Peng D.H."/>
            <person name="Ahmad S."/>
            <person name="Lan S."/>
            <person name="Zhang J.S."/>
            <person name="Tsai W.C."/>
            <person name="Van de Peer Y."/>
            <person name="Liu Z.J."/>
        </authorList>
    </citation>
    <scope>NUCLEOTIDE SEQUENCE</scope>
    <source>
        <strain evidence="7">CP</strain>
    </source>
</reference>
<dbReference type="Pfam" id="PF03059">
    <property type="entry name" value="NAS"/>
    <property type="match status" value="1"/>
</dbReference>
<evidence type="ECO:0000256" key="3">
    <source>
        <dbReference type="ARBA" id="ARBA00022679"/>
    </source>
</evidence>
<comment type="caution">
    <text evidence="7">The sequence shown here is derived from an EMBL/GenBank/DDBJ whole genome shotgun (WGS) entry which is preliminary data.</text>
</comment>
<keyword evidence="4 6" id="KW-0949">S-adenosyl-L-methionine</keyword>
<protein>
    <recommendedName>
        <fullName evidence="2 6">Nicotianamine synthase</fullName>
        <ecNumber evidence="2 6">2.5.1.43</ecNumber>
    </recommendedName>
</protein>
<reference evidence="7" key="2">
    <citation type="submission" date="2023-06" db="EMBL/GenBank/DDBJ databases">
        <authorList>
            <person name="Ma L."/>
            <person name="Liu K.-W."/>
            <person name="Li Z."/>
            <person name="Hsiao Y.-Y."/>
            <person name="Qi Y."/>
            <person name="Fu T."/>
            <person name="Tang G."/>
            <person name="Zhang D."/>
            <person name="Sun W.-H."/>
            <person name="Liu D.-K."/>
            <person name="Li Y."/>
            <person name="Chen G.-Z."/>
            <person name="Liu X.-D."/>
            <person name="Liao X.-Y."/>
            <person name="Jiang Y.-T."/>
            <person name="Yu X."/>
            <person name="Hao Y."/>
            <person name="Huang J."/>
            <person name="Zhao X.-W."/>
            <person name="Ke S."/>
            <person name="Chen Y.-Y."/>
            <person name="Wu W.-L."/>
            <person name="Hsu J.-L."/>
            <person name="Lin Y.-F."/>
            <person name="Huang M.-D."/>
            <person name="Li C.-Y."/>
            <person name="Huang L."/>
            <person name="Wang Z.-W."/>
            <person name="Zhao X."/>
            <person name="Zhong W.-Y."/>
            <person name="Peng D.-H."/>
            <person name="Ahmad S."/>
            <person name="Lan S."/>
            <person name="Zhang J.-S."/>
            <person name="Tsai W.-C."/>
            <person name="Van De Peer Y."/>
            <person name="Liu Z.-J."/>
        </authorList>
    </citation>
    <scope>NUCLEOTIDE SEQUENCE</scope>
    <source>
        <strain evidence="7">CP</strain>
        <tissue evidence="7">Leaves</tissue>
    </source>
</reference>
<dbReference type="PANTHER" id="PTHR32266:SF12">
    <property type="entry name" value="NICOTIANAMINE SYNTHASE 3"/>
    <property type="match status" value="1"/>
</dbReference>
<dbReference type="GO" id="GO:0030418">
    <property type="term" value="P:nicotianamine biosynthetic process"/>
    <property type="evidence" value="ECO:0007669"/>
    <property type="project" value="UniProtKB-UniRule"/>
</dbReference>
<comment type="catalytic activity">
    <reaction evidence="5 6">
        <text>3 S-adenosyl-L-methionine = nicotianamine + 3 S-methyl-5'-thioadenosine + 3 H(+)</text>
        <dbReference type="Rhea" id="RHEA:16481"/>
        <dbReference type="ChEBI" id="CHEBI:15378"/>
        <dbReference type="ChEBI" id="CHEBI:17509"/>
        <dbReference type="ChEBI" id="CHEBI:58249"/>
        <dbReference type="ChEBI" id="CHEBI:59789"/>
        <dbReference type="EC" id="2.5.1.43"/>
    </reaction>
</comment>
<evidence type="ECO:0000256" key="4">
    <source>
        <dbReference type="ARBA" id="ARBA00022691"/>
    </source>
</evidence>
<evidence type="ECO:0000313" key="7">
    <source>
        <dbReference type="EMBL" id="KAK1291856.1"/>
    </source>
</evidence>
<evidence type="ECO:0000256" key="2">
    <source>
        <dbReference type="ARBA" id="ARBA00012675"/>
    </source>
</evidence>
<evidence type="ECO:0000256" key="5">
    <source>
        <dbReference type="ARBA" id="ARBA00049391"/>
    </source>
</evidence>
<proteinExistence type="inferred from homology"/>
<dbReference type="PROSITE" id="PS51142">
    <property type="entry name" value="NAS"/>
    <property type="match status" value="1"/>
</dbReference>
<dbReference type="EC" id="2.5.1.43" evidence="2 6"/>
<dbReference type="Proteomes" id="UP001180020">
    <property type="component" value="Unassembled WGS sequence"/>
</dbReference>
<dbReference type="GO" id="GO:0030410">
    <property type="term" value="F:nicotianamine synthase activity"/>
    <property type="evidence" value="ECO:0007669"/>
    <property type="project" value="UniProtKB-UniRule"/>
</dbReference>
<organism evidence="7 8">
    <name type="scientific">Acorus calamus</name>
    <name type="common">Sweet flag</name>
    <dbReference type="NCBI Taxonomy" id="4465"/>
    <lineage>
        <taxon>Eukaryota</taxon>
        <taxon>Viridiplantae</taxon>
        <taxon>Streptophyta</taxon>
        <taxon>Embryophyta</taxon>
        <taxon>Tracheophyta</taxon>
        <taxon>Spermatophyta</taxon>
        <taxon>Magnoliopsida</taxon>
        <taxon>Liliopsida</taxon>
        <taxon>Acoraceae</taxon>
        <taxon>Acorus</taxon>
    </lineage>
</organism>
<keyword evidence="8" id="KW-1185">Reference proteome</keyword>
<dbReference type="PANTHER" id="PTHR32266">
    <property type="entry name" value="NICOTIANAMINE SYNTHASE 3"/>
    <property type="match status" value="1"/>
</dbReference>
<comment type="similarity">
    <text evidence="1 6">Belongs to the nicotianamine synthase (NAS)-like family.</text>
</comment>
<accession>A0AAV9CTQ1</accession>
<evidence type="ECO:0000256" key="1">
    <source>
        <dbReference type="ARBA" id="ARBA00007009"/>
    </source>
</evidence>
<keyword evidence="3 6" id="KW-0808">Transferase</keyword>
<dbReference type="AlphaFoldDB" id="A0AAV9CTQ1"/>
<name>A0AAV9CTQ1_ACOCL</name>
<dbReference type="EMBL" id="JAUJYO010000017">
    <property type="protein sequence ID" value="KAK1291856.1"/>
    <property type="molecule type" value="Genomic_DNA"/>
</dbReference>
<dbReference type="InterPro" id="IPR029063">
    <property type="entry name" value="SAM-dependent_MTases_sf"/>
</dbReference>
<dbReference type="Gene3D" id="3.40.50.150">
    <property type="entry name" value="Vaccinia Virus protein VP39"/>
    <property type="match status" value="1"/>
</dbReference>
<dbReference type="SUPFAM" id="SSF53335">
    <property type="entry name" value="S-adenosyl-L-methionine-dependent methyltransferases"/>
    <property type="match status" value="1"/>
</dbReference>
<gene>
    <name evidence="7" type="primary">CHLN</name>
    <name evidence="7" type="ORF">QJS10_CPB17g01091</name>
</gene>